<dbReference type="SUPFAM" id="SSF54427">
    <property type="entry name" value="NTF2-like"/>
    <property type="match status" value="1"/>
</dbReference>
<dbReference type="Gene3D" id="3.10.450.50">
    <property type="match status" value="1"/>
</dbReference>
<dbReference type="AlphaFoldDB" id="A0AA39TYS2"/>
<evidence type="ECO:0000313" key="1">
    <source>
        <dbReference type="EMBL" id="KAK0470278.1"/>
    </source>
</evidence>
<evidence type="ECO:0000313" key="2">
    <source>
        <dbReference type="Proteomes" id="UP001175211"/>
    </source>
</evidence>
<proteinExistence type="predicted"/>
<dbReference type="InterPro" id="IPR032710">
    <property type="entry name" value="NTF2-like_dom_sf"/>
</dbReference>
<reference evidence="1" key="1">
    <citation type="submission" date="2023-06" db="EMBL/GenBank/DDBJ databases">
        <authorList>
            <consortium name="Lawrence Berkeley National Laboratory"/>
            <person name="Ahrendt S."/>
            <person name="Sahu N."/>
            <person name="Indic B."/>
            <person name="Wong-Bajracharya J."/>
            <person name="Merenyi Z."/>
            <person name="Ke H.-M."/>
            <person name="Monk M."/>
            <person name="Kocsube S."/>
            <person name="Drula E."/>
            <person name="Lipzen A."/>
            <person name="Balint B."/>
            <person name="Henrissat B."/>
            <person name="Andreopoulos B."/>
            <person name="Martin F.M."/>
            <person name="Harder C.B."/>
            <person name="Rigling D."/>
            <person name="Ford K.L."/>
            <person name="Foster G.D."/>
            <person name="Pangilinan J."/>
            <person name="Papanicolaou A."/>
            <person name="Barry K."/>
            <person name="LaButti K."/>
            <person name="Viragh M."/>
            <person name="Koriabine M."/>
            <person name="Yan M."/>
            <person name="Riley R."/>
            <person name="Champramary S."/>
            <person name="Plett K.L."/>
            <person name="Tsai I.J."/>
            <person name="Slot J."/>
            <person name="Sipos G."/>
            <person name="Plett J."/>
            <person name="Nagy L.G."/>
            <person name="Grigoriev I.V."/>
        </authorList>
    </citation>
    <scope>NUCLEOTIDE SEQUENCE</scope>
    <source>
        <strain evidence="1">CCBAS 213</strain>
    </source>
</reference>
<comment type="caution">
    <text evidence="1">The sequence shown here is derived from an EMBL/GenBank/DDBJ whole genome shotgun (WGS) entry which is preliminary data.</text>
</comment>
<dbReference type="RefSeq" id="XP_060340071.1">
    <property type="nucleotide sequence ID" value="XM_060469126.1"/>
</dbReference>
<dbReference type="EMBL" id="JAUEPS010000001">
    <property type="protein sequence ID" value="KAK0470278.1"/>
    <property type="molecule type" value="Genomic_DNA"/>
</dbReference>
<evidence type="ECO:0008006" key="3">
    <source>
        <dbReference type="Google" id="ProtNLM"/>
    </source>
</evidence>
<dbReference type="GeneID" id="85352674"/>
<gene>
    <name evidence="1" type="ORF">EV420DRAFT_1473346</name>
</gene>
<keyword evidence="2" id="KW-1185">Reference proteome</keyword>
<organism evidence="1 2">
    <name type="scientific">Armillaria tabescens</name>
    <name type="common">Ringless honey mushroom</name>
    <name type="synonym">Agaricus tabescens</name>
    <dbReference type="NCBI Taxonomy" id="1929756"/>
    <lineage>
        <taxon>Eukaryota</taxon>
        <taxon>Fungi</taxon>
        <taxon>Dikarya</taxon>
        <taxon>Basidiomycota</taxon>
        <taxon>Agaricomycotina</taxon>
        <taxon>Agaricomycetes</taxon>
        <taxon>Agaricomycetidae</taxon>
        <taxon>Agaricales</taxon>
        <taxon>Marasmiineae</taxon>
        <taxon>Physalacriaceae</taxon>
        <taxon>Desarmillaria</taxon>
    </lineage>
</organism>
<name>A0AA39TYS2_ARMTA</name>
<sequence>MVAYEPPANASPIVQTFAAYINALGAFDSEGISANLDDEAFEFNVLPQAMATVKWKKQEYVAHLQETVFVTLNGGLSMTVHEIIEADNALAVYLQTDGMSKLGTPFNNEYVFMVRFVPSKMPGELPKIGMCKVFGNSAFSRDFRAEEEKKKEAK</sequence>
<protein>
    <recommendedName>
        <fullName evidence="3">NTF2 domain-containing protein</fullName>
    </recommendedName>
</protein>
<dbReference type="Proteomes" id="UP001175211">
    <property type="component" value="Unassembled WGS sequence"/>
</dbReference>
<accession>A0AA39TYS2</accession>